<dbReference type="SUPFAM" id="SSF53927">
    <property type="entry name" value="Cytidine deaminase-like"/>
    <property type="match status" value="1"/>
</dbReference>
<dbReference type="RefSeq" id="WP_243681440.1">
    <property type="nucleotide sequence ID" value="NZ_BBBK01000024.1"/>
</dbReference>
<gene>
    <name evidence="1" type="ORF">GCM10007112_24900</name>
</gene>
<evidence type="ECO:0000313" key="1">
    <source>
        <dbReference type="EMBL" id="GGI87028.1"/>
    </source>
</evidence>
<reference evidence="1" key="2">
    <citation type="submission" date="2020-09" db="EMBL/GenBank/DDBJ databases">
        <authorList>
            <person name="Sun Q."/>
            <person name="Ohkuma M."/>
        </authorList>
    </citation>
    <scope>NUCLEOTIDE SEQUENCE</scope>
    <source>
        <strain evidence="1">JCM 11219</strain>
    </source>
</reference>
<dbReference type="EMBL" id="BMNM01000016">
    <property type="protein sequence ID" value="GGI87028.1"/>
    <property type="molecule type" value="Genomic_DNA"/>
</dbReference>
<dbReference type="Proteomes" id="UP000657075">
    <property type="component" value="Unassembled WGS sequence"/>
</dbReference>
<dbReference type="Gene3D" id="3.40.140.10">
    <property type="entry name" value="Cytidine Deaminase, domain 2"/>
    <property type="match status" value="1"/>
</dbReference>
<organism evidence="1 2">
    <name type="scientific">Vulcanisaeta souniana JCM 11219</name>
    <dbReference type="NCBI Taxonomy" id="1293586"/>
    <lineage>
        <taxon>Archaea</taxon>
        <taxon>Thermoproteota</taxon>
        <taxon>Thermoprotei</taxon>
        <taxon>Thermoproteales</taxon>
        <taxon>Thermoproteaceae</taxon>
        <taxon>Vulcanisaeta</taxon>
    </lineage>
</organism>
<protein>
    <recommendedName>
        <fullName evidence="3">CMP/dCMP-type deaminase domain-containing protein</fullName>
    </recommendedName>
</protein>
<accession>A0A830EIS4</accession>
<reference evidence="1" key="1">
    <citation type="journal article" date="2014" name="Int. J. Syst. Evol. Microbiol.">
        <title>Complete genome sequence of Corynebacterium casei LMG S-19264T (=DSM 44701T), isolated from a smear-ripened cheese.</title>
        <authorList>
            <consortium name="US DOE Joint Genome Institute (JGI-PGF)"/>
            <person name="Walter F."/>
            <person name="Albersmeier A."/>
            <person name="Kalinowski J."/>
            <person name="Ruckert C."/>
        </authorList>
    </citation>
    <scope>NUCLEOTIDE SEQUENCE</scope>
    <source>
        <strain evidence="1">JCM 11219</strain>
    </source>
</reference>
<name>A0A830EIS4_9CREN</name>
<dbReference type="GO" id="GO:0003824">
    <property type="term" value="F:catalytic activity"/>
    <property type="evidence" value="ECO:0007669"/>
    <property type="project" value="InterPro"/>
</dbReference>
<dbReference type="AlphaFoldDB" id="A0A830EIS4"/>
<dbReference type="InterPro" id="IPR016193">
    <property type="entry name" value="Cytidine_deaminase-like"/>
</dbReference>
<dbReference type="CDD" id="cd01283">
    <property type="entry name" value="cytidine_deaminase"/>
    <property type="match status" value="1"/>
</dbReference>
<proteinExistence type="predicted"/>
<sequence length="60" mass="6454">MENSSLGLTVCAESVSIFNAISNGERKIKTIVPTSNLDKPIHPCGACIVGVFYDLTRNND</sequence>
<evidence type="ECO:0000313" key="2">
    <source>
        <dbReference type="Proteomes" id="UP000657075"/>
    </source>
</evidence>
<comment type="caution">
    <text evidence="1">The sequence shown here is derived from an EMBL/GenBank/DDBJ whole genome shotgun (WGS) entry which is preliminary data.</text>
</comment>
<evidence type="ECO:0008006" key="3">
    <source>
        <dbReference type="Google" id="ProtNLM"/>
    </source>
</evidence>